<comment type="caution">
    <text evidence="2">The sequence shown here is derived from an EMBL/GenBank/DDBJ whole genome shotgun (WGS) entry which is preliminary data.</text>
</comment>
<sequence>MIKQIECRGTPCQIGITHGSQAAPEIARCIEFYAALFQKTSKRSWPEVLETAKLFDAEIKAQWPRFHEEMRGIAEGAKSDLLDIIALNVRTEIAFGLFSDGCTSLSWRTPSHEFLGQNWDWQTSQSPNLIALTIHQPSLPTIKILTEAGIIGKISLNSQGVGLCFNAIRATGVSMTRMPVHLGLRTVLESFSTAQAVNVLKEVGMASSAHILIVDSTGDAVGLEFTNSSFATAPELNNKIIHSNHLLAQHDGVVEPPWLEDSPQRIVRMNELTEKVGDDPSWTDFSAVFEDGGGFPASICRTEEGGSTFATLFNIVMDLKARRAVAKMGRPVEPTETIEFRFE</sequence>
<dbReference type="InterPro" id="IPR047801">
    <property type="entry name" value="Peptidase_C45"/>
</dbReference>
<protein>
    <submittedName>
        <fullName evidence="2">Acyl-coenzyme A:6-aminopenicillanic acid acyl-transferase-domain-containing protein</fullName>
    </submittedName>
</protein>
<accession>A0A9P8BZD7</accession>
<dbReference type="SUPFAM" id="SSF56235">
    <property type="entry name" value="N-terminal nucleophile aminohydrolases (Ntn hydrolases)"/>
    <property type="match status" value="1"/>
</dbReference>
<dbReference type="Gene3D" id="3.60.60.10">
    <property type="entry name" value="Penicillin V Acylase, Chain A"/>
    <property type="match status" value="1"/>
</dbReference>
<proteinExistence type="predicted"/>
<evidence type="ECO:0000313" key="2">
    <source>
        <dbReference type="EMBL" id="KAG9228000.1"/>
    </source>
</evidence>
<name>A0A9P8BZD7_9HELO</name>
<dbReference type="OrthoDB" id="189997at2759"/>
<dbReference type="InterPro" id="IPR047794">
    <property type="entry name" value="C45_proenzyme-like"/>
</dbReference>
<dbReference type="Gene3D" id="1.10.10.2120">
    <property type="match status" value="1"/>
</dbReference>
<dbReference type="PANTHER" id="PTHR34180">
    <property type="entry name" value="PEPTIDASE C45"/>
    <property type="match status" value="1"/>
</dbReference>
<evidence type="ECO:0000259" key="1">
    <source>
        <dbReference type="Pfam" id="PF03417"/>
    </source>
</evidence>
<gene>
    <name evidence="2" type="ORF">BJ875DRAFT_501072</name>
</gene>
<evidence type="ECO:0000313" key="3">
    <source>
        <dbReference type="Proteomes" id="UP000824998"/>
    </source>
</evidence>
<dbReference type="AlphaFoldDB" id="A0A9P8BZD7"/>
<dbReference type="Proteomes" id="UP000824998">
    <property type="component" value="Unassembled WGS sequence"/>
</dbReference>
<feature type="domain" description="Peptidase C45 hydrolase" evidence="1">
    <location>
        <begin position="107"/>
        <end position="331"/>
    </location>
</feature>
<reference evidence="2" key="1">
    <citation type="journal article" date="2021" name="IMA Fungus">
        <title>Genomic characterization of three marine fungi, including Emericellopsis atlantica sp. nov. with signatures of a generalist lifestyle and marine biomass degradation.</title>
        <authorList>
            <person name="Hagestad O.C."/>
            <person name="Hou L."/>
            <person name="Andersen J.H."/>
            <person name="Hansen E.H."/>
            <person name="Altermark B."/>
            <person name="Li C."/>
            <person name="Kuhnert E."/>
            <person name="Cox R.J."/>
            <person name="Crous P.W."/>
            <person name="Spatafora J.W."/>
            <person name="Lail K."/>
            <person name="Amirebrahimi M."/>
            <person name="Lipzen A."/>
            <person name="Pangilinan J."/>
            <person name="Andreopoulos W."/>
            <person name="Hayes R.D."/>
            <person name="Ng V."/>
            <person name="Grigoriev I.V."/>
            <person name="Jackson S.A."/>
            <person name="Sutton T.D.S."/>
            <person name="Dobson A.D.W."/>
            <person name="Rama T."/>
        </authorList>
    </citation>
    <scope>NUCLEOTIDE SEQUENCE</scope>
    <source>
        <strain evidence="2">TRa018bII</strain>
    </source>
</reference>
<dbReference type="InterPro" id="IPR005079">
    <property type="entry name" value="Peptidase_C45_hydrolase"/>
</dbReference>
<keyword evidence="3" id="KW-1185">Reference proteome</keyword>
<organism evidence="2 3">
    <name type="scientific">Amylocarpus encephaloides</name>
    <dbReference type="NCBI Taxonomy" id="45428"/>
    <lineage>
        <taxon>Eukaryota</taxon>
        <taxon>Fungi</taxon>
        <taxon>Dikarya</taxon>
        <taxon>Ascomycota</taxon>
        <taxon>Pezizomycotina</taxon>
        <taxon>Leotiomycetes</taxon>
        <taxon>Helotiales</taxon>
        <taxon>Helotiales incertae sedis</taxon>
        <taxon>Amylocarpus</taxon>
    </lineage>
</organism>
<dbReference type="InterPro" id="IPR029055">
    <property type="entry name" value="Ntn_hydrolases_N"/>
</dbReference>
<dbReference type="PANTHER" id="PTHR34180:SF1">
    <property type="entry name" value="BETA-ALANYL-DOPAMINE_CARCININE HYDROLASE"/>
    <property type="match status" value="1"/>
</dbReference>
<dbReference type="Pfam" id="PF03417">
    <property type="entry name" value="AAT"/>
    <property type="match status" value="1"/>
</dbReference>
<dbReference type="EMBL" id="MU252230">
    <property type="protein sequence ID" value="KAG9228000.1"/>
    <property type="molecule type" value="Genomic_DNA"/>
</dbReference>
<dbReference type="NCBIfam" id="NF040521">
    <property type="entry name" value="C45_proenzyme"/>
    <property type="match status" value="1"/>
</dbReference>